<sequence length="269" mass="28697">MKINQAVDQQGILSPATWELEPGVHGLIGPNGSGKTTLLRAIAGLTPLRSGSRDVGPAAMSMAGSDISFAGARLRRHFSIAALVHPDFDHALAEKTLDLLSLTPRNPTHKLSVGERQLAAVATTLASRAPLMLLDEPFTGLDVTAREGLRTALLGLIQGSPLLTIIITSHRAEDLAGLVENVTPINQGHLGSTYSLDDLRARFPILSGPTTEVRQATGSLPVLHEQTLGNLTRLMLIGTPEHVPRGVTVEYPEDTAAINALVYQERNRT</sequence>
<dbReference type="PATRIC" id="fig|1544416.3.peg.986"/>
<dbReference type="SMART" id="SM00382">
    <property type="entry name" value="AAA"/>
    <property type="match status" value="1"/>
</dbReference>
<reference evidence="4 5" key="1">
    <citation type="submission" date="2015-10" db="EMBL/GenBank/DDBJ databases">
        <title>Corynebacteirum lowii and Corynebacterium oculi species nova, derived from human clinical disease and and emended description of Corynebacterium mastiditis.</title>
        <authorList>
            <person name="Bernard K."/>
            <person name="Pacheco A.L."/>
            <person name="Mcdougall C."/>
            <person name="Burtx T."/>
            <person name="Weibe D."/>
            <person name="Tyler S."/>
            <person name="Olson A.B."/>
            <person name="Cnockaert M."/>
            <person name="Eguchi H."/>
            <person name="Kuwahara T."/>
            <person name="Nakayama-Imaohji H."/>
            <person name="Boudewijins M."/>
            <person name="Van Hoecke F."/>
            <person name="Bernier A.-M."/>
            <person name="Vandamme P."/>
        </authorList>
    </citation>
    <scope>NUCLEOTIDE SEQUENCE [LARGE SCALE GENOMIC DNA]</scope>
    <source>
        <strain evidence="4 5">NML 130210</strain>
    </source>
</reference>
<accession>A0A0Q1DVH2</accession>
<feature type="domain" description="ABC transporter" evidence="3">
    <location>
        <begin position="1"/>
        <end position="212"/>
    </location>
</feature>
<dbReference type="GO" id="GO:0005524">
    <property type="term" value="F:ATP binding"/>
    <property type="evidence" value="ECO:0007669"/>
    <property type="project" value="UniProtKB-KW"/>
</dbReference>
<dbReference type="Gene3D" id="3.40.50.300">
    <property type="entry name" value="P-loop containing nucleotide triphosphate hydrolases"/>
    <property type="match status" value="1"/>
</dbReference>
<dbReference type="PROSITE" id="PS00211">
    <property type="entry name" value="ABC_TRANSPORTER_1"/>
    <property type="match status" value="1"/>
</dbReference>
<dbReference type="PANTHER" id="PTHR43158:SF1">
    <property type="entry name" value="ABC TRANSPORTER, ATP-BINDING PROTEIN"/>
    <property type="match status" value="1"/>
</dbReference>
<evidence type="ECO:0000313" key="5">
    <source>
        <dbReference type="Proteomes" id="UP000050517"/>
    </source>
</evidence>
<organism evidence="4 5">
    <name type="scientific">Corynebacterium oculi</name>
    <dbReference type="NCBI Taxonomy" id="1544416"/>
    <lineage>
        <taxon>Bacteria</taxon>
        <taxon>Bacillati</taxon>
        <taxon>Actinomycetota</taxon>
        <taxon>Actinomycetes</taxon>
        <taxon>Mycobacteriales</taxon>
        <taxon>Corynebacteriaceae</taxon>
        <taxon>Corynebacterium</taxon>
    </lineage>
</organism>
<evidence type="ECO:0000259" key="3">
    <source>
        <dbReference type="PROSITE" id="PS50893"/>
    </source>
</evidence>
<name>A0A0Q1DVH2_9CORY</name>
<dbReference type="InterPro" id="IPR003593">
    <property type="entry name" value="AAA+_ATPase"/>
</dbReference>
<dbReference type="InterPro" id="IPR003439">
    <property type="entry name" value="ABC_transporter-like_ATP-bd"/>
</dbReference>
<dbReference type="GO" id="GO:0016887">
    <property type="term" value="F:ATP hydrolysis activity"/>
    <property type="evidence" value="ECO:0007669"/>
    <property type="project" value="InterPro"/>
</dbReference>
<dbReference type="AlphaFoldDB" id="A0A0Q1DVH2"/>
<gene>
    <name evidence="4" type="primary">ytrB</name>
    <name evidence="4" type="ORF">Cocul_00981</name>
</gene>
<dbReference type="STRING" id="1544416.Cocul_00981"/>
<dbReference type="PANTHER" id="PTHR43158">
    <property type="entry name" value="SKFA PEPTIDE EXPORT ATP-BINDING PROTEIN SKFE"/>
    <property type="match status" value="1"/>
</dbReference>
<dbReference type="EMBL" id="LKST01000002">
    <property type="protein sequence ID" value="KQB84184.1"/>
    <property type="molecule type" value="Genomic_DNA"/>
</dbReference>
<dbReference type="OrthoDB" id="4426893at2"/>
<evidence type="ECO:0000256" key="1">
    <source>
        <dbReference type="ARBA" id="ARBA00022741"/>
    </source>
</evidence>
<dbReference type="PROSITE" id="PS50893">
    <property type="entry name" value="ABC_TRANSPORTER_2"/>
    <property type="match status" value="1"/>
</dbReference>
<dbReference type="InterPro" id="IPR027417">
    <property type="entry name" value="P-loop_NTPase"/>
</dbReference>
<evidence type="ECO:0000313" key="4">
    <source>
        <dbReference type="EMBL" id="KQB84184.1"/>
    </source>
</evidence>
<keyword evidence="5" id="KW-1185">Reference proteome</keyword>
<comment type="caution">
    <text evidence="4">The sequence shown here is derived from an EMBL/GenBank/DDBJ whole genome shotgun (WGS) entry which is preliminary data.</text>
</comment>
<dbReference type="Proteomes" id="UP000050517">
    <property type="component" value="Unassembled WGS sequence"/>
</dbReference>
<dbReference type="SUPFAM" id="SSF52540">
    <property type="entry name" value="P-loop containing nucleoside triphosphate hydrolases"/>
    <property type="match status" value="1"/>
</dbReference>
<evidence type="ECO:0000256" key="2">
    <source>
        <dbReference type="ARBA" id="ARBA00022840"/>
    </source>
</evidence>
<dbReference type="Pfam" id="PF00005">
    <property type="entry name" value="ABC_tran"/>
    <property type="match status" value="1"/>
</dbReference>
<proteinExistence type="predicted"/>
<keyword evidence="1" id="KW-0547">Nucleotide-binding</keyword>
<protein>
    <submittedName>
        <fullName evidence="4">ABC transporter ATP-binding protein YtrB</fullName>
    </submittedName>
</protein>
<dbReference type="InterPro" id="IPR017871">
    <property type="entry name" value="ABC_transporter-like_CS"/>
</dbReference>
<keyword evidence="2 4" id="KW-0067">ATP-binding</keyword>
<dbReference type="RefSeq" id="WP_055122171.1">
    <property type="nucleotide sequence ID" value="NZ_LKST01000002.1"/>
</dbReference>